<keyword evidence="3" id="KW-1185">Reference proteome</keyword>
<dbReference type="InterPro" id="IPR007712">
    <property type="entry name" value="RelE/ParE_toxin"/>
</dbReference>
<gene>
    <name evidence="2" type="ORF">GCM10023189_42190</name>
</gene>
<dbReference type="Gene3D" id="3.30.2310.20">
    <property type="entry name" value="RelE-like"/>
    <property type="match status" value="1"/>
</dbReference>
<accession>A0ABP8NA14</accession>
<proteinExistence type="predicted"/>
<dbReference type="EMBL" id="BAABHD010000075">
    <property type="protein sequence ID" value="GAA4463785.1"/>
    <property type="molecule type" value="Genomic_DNA"/>
</dbReference>
<protein>
    <recommendedName>
        <fullName evidence="4">Plasmid stabilization system protein ParE</fullName>
    </recommendedName>
</protein>
<keyword evidence="1" id="KW-1277">Toxin-antitoxin system</keyword>
<evidence type="ECO:0000313" key="2">
    <source>
        <dbReference type="EMBL" id="GAA4463785.1"/>
    </source>
</evidence>
<evidence type="ECO:0000313" key="3">
    <source>
        <dbReference type="Proteomes" id="UP001501175"/>
    </source>
</evidence>
<name>A0ABP8NA14_9BACT</name>
<reference evidence="3" key="1">
    <citation type="journal article" date="2019" name="Int. J. Syst. Evol. Microbiol.">
        <title>The Global Catalogue of Microorganisms (GCM) 10K type strain sequencing project: providing services to taxonomists for standard genome sequencing and annotation.</title>
        <authorList>
            <consortium name="The Broad Institute Genomics Platform"/>
            <consortium name="The Broad Institute Genome Sequencing Center for Infectious Disease"/>
            <person name="Wu L."/>
            <person name="Ma J."/>
        </authorList>
    </citation>
    <scope>NUCLEOTIDE SEQUENCE [LARGE SCALE GENOMIC DNA]</scope>
    <source>
        <strain evidence="3">JCM 17927</strain>
    </source>
</reference>
<comment type="caution">
    <text evidence="2">The sequence shown here is derived from an EMBL/GenBank/DDBJ whole genome shotgun (WGS) entry which is preliminary data.</text>
</comment>
<dbReference type="InterPro" id="IPR035093">
    <property type="entry name" value="RelE/ParE_toxin_dom_sf"/>
</dbReference>
<evidence type="ECO:0000256" key="1">
    <source>
        <dbReference type="ARBA" id="ARBA00022649"/>
    </source>
</evidence>
<dbReference type="Proteomes" id="UP001501175">
    <property type="component" value="Unassembled WGS sequence"/>
</dbReference>
<evidence type="ECO:0008006" key="4">
    <source>
        <dbReference type="Google" id="ProtNLM"/>
    </source>
</evidence>
<dbReference type="Pfam" id="PF05016">
    <property type="entry name" value="ParE_toxin"/>
    <property type="match status" value="1"/>
</dbReference>
<organism evidence="2 3">
    <name type="scientific">Nibrella saemangeumensis</name>
    <dbReference type="NCBI Taxonomy" id="1084526"/>
    <lineage>
        <taxon>Bacteria</taxon>
        <taxon>Pseudomonadati</taxon>
        <taxon>Bacteroidota</taxon>
        <taxon>Cytophagia</taxon>
        <taxon>Cytophagales</taxon>
        <taxon>Spirosomataceae</taxon>
        <taxon>Nibrella</taxon>
    </lineage>
</organism>
<sequence>MMDEYQIIFTEKAERDLDGIVDYLSRTVSSRVKTDFLALLSDKLANLSRMPFMYRASASKPGVRECVVNPQTILYHRVVENRVELLAIQSSRRG</sequence>